<evidence type="ECO:0000259" key="3">
    <source>
        <dbReference type="Pfam" id="PF02517"/>
    </source>
</evidence>
<feature type="transmembrane region" description="Helical" evidence="2">
    <location>
        <begin position="49"/>
        <end position="68"/>
    </location>
</feature>
<feature type="transmembrane region" description="Helical" evidence="2">
    <location>
        <begin position="20"/>
        <end position="37"/>
    </location>
</feature>
<name>A0A0R2LQ54_9LACO</name>
<evidence type="ECO:0000256" key="1">
    <source>
        <dbReference type="ARBA" id="ARBA00009067"/>
    </source>
</evidence>
<feature type="transmembrane region" description="Helical" evidence="2">
    <location>
        <begin position="192"/>
        <end position="209"/>
    </location>
</feature>
<keyword evidence="5" id="KW-1185">Reference proteome</keyword>
<evidence type="ECO:0000313" key="5">
    <source>
        <dbReference type="Proteomes" id="UP000051906"/>
    </source>
</evidence>
<dbReference type="PANTHER" id="PTHR36435:SF1">
    <property type="entry name" value="CAAX AMINO TERMINAL PROTEASE FAMILY PROTEIN"/>
    <property type="match status" value="1"/>
</dbReference>
<keyword evidence="2" id="KW-0812">Transmembrane</keyword>
<sequence>MFGSSTRWLLNWFKRDLQWVGFLVLYLIDSMILLLATDQASRGGSTNQLIGTMLIYSGLLLAFITWRYQKQLQQNNPRQFGRTPFSWKSIAQLVGFFILMMAIQYAWGLLIHFHILQNPANQQIIDQQVVKLPFWNTAYPILLAPIYEEFIFRGIFLNYFFRKNTRLMNFLGVFISGIIFGSMHVSGLSPTLLMYSGLGWVLGAAYLHFKDIRYNIALHFLNNLMSLI</sequence>
<dbReference type="GO" id="GO:0004175">
    <property type="term" value="F:endopeptidase activity"/>
    <property type="evidence" value="ECO:0007669"/>
    <property type="project" value="UniProtKB-ARBA"/>
</dbReference>
<accession>A0A0R2LQ54</accession>
<reference evidence="4 5" key="1">
    <citation type="journal article" date="2015" name="Genome Announc.">
        <title>Expanding the biotechnology potential of lactobacilli through comparative genomics of 213 strains and associated genera.</title>
        <authorList>
            <person name="Sun Z."/>
            <person name="Harris H.M."/>
            <person name="McCann A."/>
            <person name="Guo C."/>
            <person name="Argimon S."/>
            <person name="Zhang W."/>
            <person name="Yang X."/>
            <person name="Jeffery I.B."/>
            <person name="Cooney J.C."/>
            <person name="Kagawa T.F."/>
            <person name="Liu W."/>
            <person name="Song Y."/>
            <person name="Salvetti E."/>
            <person name="Wrobel A."/>
            <person name="Rasinkangas P."/>
            <person name="Parkhill J."/>
            <person name="Rea M.C."/>
            <person name="O'Sullivan O."/>
            <person name="Ritari J."/>
            <person name="Douillard F.P."/>
            <person name="Paul Ross R."/>
            <person name="Yang R."/>
            <person name="Briner A.E."/>
            <person name="Felis G.E."/>
            <person name="de Vos W.M."/>
            <person name="Barrangou R."/>
            <person name="Klaenhammer T.R."/>
            <person name="Caufield P.W."/>
            <person name="Cui Y."/>
            <person name="Zhang H."/>
            <person name="O'Toole P.W."/>
        </authorList>
    </citation>
    <scope>NUCLEOTIDE SEQUENCE [LARGE SCALE GENOMIC DNA]</scope>
    <source>
        <strain evidence="4 5">DSM 22467</strain>
    </source>
</reference>
<dbReference type="InterPro" id="IPR052710">
    <property type="entry name" value="CAAX_protease"/>
</dbReference>
<protein>
    <submittedName>
        <fullName evidence="4">Metal-dependent membrane protease</fullName>
    </submittedName>
</protein>
<feature type="transmembrane region" description="Helical" evidence="2">
    <location>
        <begin position="167"/>
        <end position="186"/>
    </location>
</feature>
<dbReference type="STRING" id="616990.IV54_GL002025"/>
<keyword evidence="4" id="KW-0645">Protease</keyword>
<dbReference type="PATRIC" id="fig|616990.3.peg.2140"/>
<dbReference type="GO" id="GO:0006508">
    <property type="term" value="P:proteolysis"/>
    <property type="evidence" value="ECO:0007669"/>
    <property type="project" value="UniProtKB-KW"/>
</dbReference>
<dbReference type="AlphaFoldDB" id="A0A0R2LQ54"/>
<keyword evidence="2" id="KW-1133">Transmembrane helix</keyword>
<dbReference type="Proteomes" id="UP000051906">
    <property type="component" value="Unassembled WGS sequence"/>
</dbReference>
<comment type="caution">
    <text evidence="4">The sequence shown here is derived from an EMBL/GenBank/DDBJ whole genome shotgun (WGS) entry which is preliminary data.</text>
</comment>
<keyword evidence="4" id="KW-0378">Hydrolase</keyword>
<comment type="similarity">
    <text evidence="1">Belongs to the UPF0177 family.</text>
</comment>
<evidence type="ECO:0000313" key="4">
    <source>
        <dbReference type="EMBL" id="KRO03777.1"/>
    </source>
</evidence>
<proteinExistence type="inferred from homology"/>
<organism evidence="4 5">
    <name type="scientific">Levilactobacillus paucivorans</name>
    <dbReference type="NCBI Taxonomy" id="616990"/>
    <lineage>
        <taxon>Bacteria</taxon>
        <taxon>Bacillati</taxon>
        <taxon>Bacillota</taxon>
        <taxon>Bacilli</taxon>
        <taxon>Lactobacillales</taxon>
        <taxon>Lactobacillaceae</taxon>
        <taxon>Levilactobacillus</taxon>
    </lineage>
</organism>
<feature type="domain" description="CAAX prenyl protease 2/Lysostaphin resistance protein A-like" evidence="3">
    <location>
        <begin position="133"/>
        <end position="225"/>
    </location>
</feature>
<dbReference type="InterPro" id="IPR003675">
    <property type="entry name" value="Rce1/LyrA-like_dom"/>
</dbReference>
<dbReference type="EMBL" id="JQCA01000056">
    <property type="protein sequence ID" value="KRO03777.1"/>
    <property type="molecule type" value="Genomic_DNA"/>
</dbReference>
<dbReference type="PANTHER" id="PTHR36435">
    <property type="entry name" value="SLR1288 PROTEIN"/>
    <property type="match status" value="1"/>
</dbReference>
<feature type="transmembrane region" description="Helical" evidence="2">
    <location>
        <begin position="138"/>
        <end position="160"/>
    </location>
</feature>
<evidence type="ECO:0000256" key="2">
    <source>
        <dbReference type="SAM" id="Phobius"/>
    </source>
</evidence>
<keyword evidence="2" id="KW-0472">Membrane</keyword>
<feature type="transmembrane region" description="Helical" evidence="2">
    <location>
        <begin position="89"/>
        <end position="107"/>
    </location>
</feature>
<dbReference type="Pfam" id="PF02517">
    <property type="entry name" value="Rce1-like"/>
    <property type="match status" value="1"/>
</dbReference>
<gene>
    <name evidence="4" type="ORF">IV54_GL002025</name>
</gene>
<dbReference type="GO" id="GO:0080120">
    <property type="term" value="P:CAAX-box protein maturation"/>
    <property type="evidence" value="ECO:0007669"/>
    <property type="project" value="UniProtKB-ARBA"/>
</dbReference>